<evidence type="ECO:0008006" key="7">
    <source>
        <dbReference type="Google" id="ProtNLM"/>
    </source>
</evidence>
<keyword evidence="2" id="KW-0488">Methylation</keyword>
<reference evidence="5" key="1">
    <citation type="submission" date="2017-02" db="EMBL/GenBank/DDBJ databases">
        <title>Draft Genome Sequence of the Salt Water Bacterium Oceanospirillum linum ATCC 11336.</title>
        <authorList>
            <person name="Trachtenberg A.M."/>
            <person name="Carney J.G."/>
            <person name="Linnane J.D."/>
            <person name="Rheaume B.A."/>
            <person name="Pitts N.L."/>
            <person name="Mykles D.L."/>
            <person name="Maclea K.S."/>
        </authorList>
    </citation>
    <scope>NUCLEOTIDE SEQUENCE [LARGE SCALE GENOMIC DNA]</scope>
    <source>
        <strain evidence="5">ATCC 11336</strain>
    </source>
</reference>
<evidence type="ECO:0000256" key="2">
    <source>
        <dbReference type="ARBA" id="ARBA00022481"/>
    </source>
</evidence>
<dbReference type="Gene3D" id="3.30.700.10">
    <property type="entry name" value="Glycoprotein, Type 4 Pilin"/>
    <property type="match status" value="1"/>
</dbReference>
<dbReference type="GO" id="GO:0007155">
    <property type="term" value="P:cell adhesion"/>
    <property type="evidence" value="ECO:0007669"/>
    <property type="project" value="InterPro"/>
</dbReference>
<sequence>MEFTNKASSKSEQGFTLVELLIVVAIIGILAAVAVPQYGDYVAKANRAAVLSAADAYKTPIGICAQIKGDFDDCDDDEEDIPDEITATDGNKAVATLTVAAGKISITATEDFGGTSYCITPTTTGGVITWETTETACVSGSGE</sequence>
<dbReference type="NCBIfam" id="TIGR02532">
    <property type="entry name" value="IV_pilin_GFxxxE"/>
    <property type="match status" value="1"/>
</dbReference>
<keyword evidence="3" id="KW-0281">Fimbrium</keyword>
<dbReference type="PANTHER" id="PTHR30093">
    <property type="entry name" value="GENERAL SECRETION PATHWAY PROTEIN G"/>
    <property type="match status" value="1"/>
</dbReference>
<dbReference type="GO" id="GO:0043107">
    <property type="term" value="P:type IV pilus-dependent motility"/>
    <property type="evidence" value="ECO:0007669"/>
    <property type="project" value="TreeGrafter"/>
</dbReference>
<feature type="transmembrane region" description="Helical" evidence="4">
    <location>
        <begin position="20"/>
        <end position="38"/>
    </location>
</feature>
<comment type="caution">
    <text evidence="5">The sequence shown here is derived from an EMBL/GenBank/DDBJ whole genome shotgun (WGS) entry which is preliminary data.</text>
</comment>
<dbReference type="PANTHER" id="PTHR30093:SF34">
    <property type="entry name" value="PREPILIN PEPTIDASE-DEPENDENT PROTEIN D"/>
    <property type="match status" value="1"/>
</dbReference>
<dbReference type="InterPro" id="IPR001082">
    <property type="entry name" value="Pilin"/>
</dbReference>
<keyword evidence="4" id="KW-0812">Transmembrane</keyword>
<name>A0A1T1HGG4_OCELI</name>
<keyword evidence="4" id="KW-1133">Transmembrane helix</keyword>
<dbReference type="Pfam" id="PF00114">
    <property type="entry name" value="Pilin"/>
    <property type="match status" value="1"/>
</dbReference>
<accession>A0A1T1HGG4</accession>
<evidence type="ECO:0000256" key="1">
    <source>
        <dbReference type="ARBA" id="ARBA00005233"/>
    </source>
</evidence>
<dbReference type="InterPro" id="IPR045584">
    <property type="entry name" value="Pilin-like"/>
</dbReference>
<dbReference type="AlphaFoldDB" id="A0A1T1HGG4"/>
<evidence type="ECO:0000256" key="4">
    <source>
        <dbReference type="SAM" id="Phobius"/>
    </source>
</evidence>
<dbReference type="EMBL" id="MTSD02000001">
    <property type="protein sequence ID" value="OOV88928.1"/>
    <property type="molecule type" value="Genomic_DNA"/>
</dbReference>
<comment type="similarity">
    <text evidence="1 3">Belongs to the N-Me-Phe pilin family.</text>
</comment>
<dbReference type="GO" id="GO:0044096">
    <property type="term" value="C:type IV pilus"/>
    <property type="evidence" value="ECO:0007669"/>
    <property type="project" value="TreeGrafter"/>
</dbReference>
<organism evidence="5 6">
    <name type="scientific">Oceanospirillum linum</name>
    <dbReference type="NCBI Taxonomy" id="966"/>
    <lineage>
        <taxon>Bacteria</taxon>
        <taxon>Pseudomonadati</taxon>
        <taxon>Pseudomonadota</taxon>
        <taxon>Gammaproteobacteria</taxon>
        <taxon>Oceanospirillales</taxon>
        <taxon>Oceanospirillaceae</taxon>
        <taxon>Oceanospirillum</taxon>
    </lineage>
</organism>
<dbReference type="PROSITE" id="PS00409">
    <property type="entry name" value="PROKAR_NTER_METHYL"/>
    <property type="match status" value="1"/>
</dbReference>
<protein>
    <recommendedName>
        <fullName evidence="7">Prepilin-type N-terminal cleavage/methylation domain-containing protein</fullName>
    </recommendedName>
</protein>
<dbReference type="RefSeq" id="WP_160054919.1">
    <property type="nucleotide sequence ID" value="NZ_FXTS01000001.1"/>
</dbReference>
<evidence type="ECO:0000313" key="5">
    <source>
        <dbReference type="EMBL" id="OOV88928.1"/>
    </source>
</evidence>
<dbReference type="SUPFAM" id="SSF54523">
    <property type="entry name" value="Pili subunits"/>
    <property type="match status" value="1"/>
</dbReference>
<dbReference type="Proteomes" id="UP000190064">
    <property type="component" value="Unassembled WGS sequence"/>
</dbReference>
<dbReference type="STRING" id="966.BTA35_0202550"/>
<evidence type="ECO:0000256" key="3">
    <source>
        <dbReference type="RuleBase" id="RU000389"/>
    </source>
</evidence>
<keyword evidence="4" id="KW-0472">Membrane</keyword>
<evidence type="ECO:0000313" key="6">
    <source>
        <dbReference type="Proteomes" id="UP000190064"/>
    </source>
</evidence>
<gene>
    <name evidence="5" type="ORF">BTA35_0202550</name>
</gene>
<proteinExistence type="inferred from homology"/>
<dbReference type="Pfam" id="PF07963">
    <property type="entry name" value="N_methyl"/>
    <property type="match status" value="1"/>
</dbReference>
<keyword evidence="6" id="KW-1185">Reference proteome</keyword>
<dbReference type="InterPro" id="IPR012902">
    <property type="entry name" value="N_methyl_site"/>
</dbReference>